<protein>
    <submittedName>
        <fullName evidence="6">1-acyl-sn-glycerol-3-phosphate acyltransferase</fullName>
    </submittedName>
</protein>
<dbReference type="AlphaFoldDB" id="A0A3P3DIB2"/>
<gene>
    <name evidence="6" type="ORF">EG244_11900</name>
</gene>
<reference evidence="6 7" key="1">
    <citation type="submission" date="2018-11" db="EMBL/GenBank/DDBJ databases">
        <title>Gemmobacter sp. nov., YIM 102744-1 draft genome.</title>
        <authorList>
            <person name="Li G."/>
            <person name="Jiang Y."/>
        </authorList>
    </citation>
    <scope>NUCLEOTIDE SEQUENCE [LARGE SCALE GENOMIC DNA]</scope>
    <source>
        <strain evidence="6 7">YIM 102744-1</strain>
    </source>
</reference>
<evidence type="ECO:0000313" key="7">
    <source>
        <dbReference type="Proteomes" id="UP000282125"/>
    </source>
</evidence>
<evidence type="ECO:0000313" key="6">
    <source>
        <dbReference type="EMBL" id="RRH73991.1"/>
    </source>
</evidence>
<keyword evidence="4" id="KW-1133">Transmembrane helix</keyword>
<dbReference type="OrthoDB" id="5290997at2"/>
<dbReference type="GO" id="GO:0006654">
    <property type="term" value="P:phosphatidic acid biosynthetic process"/>
    <property type="evidence" value="ECO:0007669"/>
    <property type="project" value="TreeGrafter"/>
</dbReference>
<dbReference type="InterPro" id="IPR002123">
    <property type="entry name" value="Plipid/glycerol_acylTrfase"/>
</dbReference>
<keyword evidence="4" id="KW-0472">Membrane</keyword>
<organism evidence="6 7">
    <name type="scientific">Falsigemmobacter faecalis</name>
    <dbReference type="NCBI Taxonomy" id="2488730"/>
    <lineage>
        <taxon>Bacteria</taxon>
        <taxon>Pseudomonadati</taxon>
        <taxon>Pseudomonadota</taxon>
        <taxon>Alphaproteobacteria</taxon>
        <taxon>Rhodobacterales</taxon>
        <taxon>Paracoccaceae</taxon>
        <taxon>Falsigemmobacter</taxon>
    </lineage>
</organism>
<accession>A0A3P3DIB2</accession>
<proteinExistence type="predicted"/>
<comment type="caution">
    <text evidence="6">The sequence shown here is derived from an EMBL/GenBank/DDBJ whole genome shotgun (WGS) entry which is preliminary data.</text>
</comment>
<evidence type="ECO:0000256" key="4">
    <source>
        <dbReference type="SAM" id="Phobius"/>
    </source>
</evidence>
<feature type="domain" description="Phospholipid/glycerol acyltransferase" evidence="5">
    <location>
        <begin position="73"/>
        <end position="187"/>
    </location>
</feature>
<dbReference type="EMBL" id="RRAZ01000015">
    <property type="protein sequence ID" value="RRH73991.1"/>
    <property type="molecule type" value="Genomic_DNA"/>
</dbReference>
<evidence type="ECO:0000259" key="5">
    <source>
        <dbReference type="SMART" id="SM00563"/>
    </source>
</evidence>
<dbReference type="Proteomes" id="UP000282125">
    <property type="component" value="Unassembled WGS sequence"/>
</dbReference>
<dbReference type="SUPFAM" id="SSF69593">
    <property type="entry name" value="Glycerol-3-phosphate (1)-acyltransferase"/>
    <property type="match status" value="1"/>
</dbReference>
<dbReference type="PANTHER" id="PTHR10434">
    <property type="entry name" value="1-ACYL-SN-GLYCEROL-3-PHOSPHATE ACYLTRANSFERASE"/>
    <property type="match status" value="1"/>
</dbReference>
<evidence type="ECO:0000256" key="1">
    <source>
        <dbReference type="ARBA" id="ARBA00005189"/>
    </source>
</evidence>
<evidence type="ECO:0000256" key="3">
    <source>
        <dbReference type="ARBA" id="ARBA00023315"/>
    </source>
</evidence>
<keyword evidence="7" id="KW-1185">Reference proteome</keyword>
<keyword evidence="4" id="KW-0812">Transmembrane</keyword>
<evidence type="ECO:0000256" key="2">
    <source>
        <dbReference type="ARBA" id="ARBA00022679"/>
    </source>
</evidence>
<dbReference type="SMART" id="SM00563">
    <property type="entry name" value="PlsC"/>
    <property type="match status" value="1"/>
</dbReference>
<dbReference type="CDD" id="cd07989">
    <property type="entry name" value="LPLAT_AGPAT-like"/>
    <property type="match status" value="1"/>
</dbReference>
<keyword evidence="3 6" id="KW-0012">Acyltransferase</keyword>
<comment type="pathway">
    <text evidence="1">Lipid metabolism.</text>
</comment>
<sequence length="251" mass="28017">MRLALQYVLSFLFIIQMYVMMTVIALGFFPWAAFSRRGAMMACHAFCGWVRFSARWMVGLRTEIRGTPPTGPVLVASKHQSFLDIILLFSALPHPRFVMKRELLFTPVLGQYAMRIGCIPVNRDKGMTALREMLKAAKTGPHANGQLIIFAQGTRVAPGVKEPYKIGVGALYQSLKRECFPVAVNVGVFWPRRGILRKPGLAVLEFVPPIAPGLKVAPFMEVLEEVIEARSETLLDEALDQFPEKARGARV</sequence>
<name>A0A3P3DIB2_9RHOB</name>
<keyword evidence="2 6" id="KW-0808">Transferase</keyword>
<dbReference type="Pfam" id="PF01553">
    <property type="entry name" value="Acyltransferase"/>
    <property type="match status" value="1"/>
</dbReference>
<dbReference type="GO" id="GO:0003841">
    <property type="term" value="F:1-acylglycerol-3-phosphate O-acyltransferase activity"/>
    <property type="evidence" value="ECO:0007669"/>
    <property type="project" value="TreeGrafter"/>
</dbReference>
<dbReference type="PANTHER" id="PTHR10434:SF11">
    <property type="entry name" value="1-ACYL-SN-GLYCEROL-3-PHOSPHATE ACYLTRANSFERASE"/>
    <property type="match status" value="1"/>
</dbReference>
<feature type="transmembrane region" description="Helical" evidence="4">
    <location>
        <begin position="7"/>
        <end position="33"/>
    </location>
</feature>